<evidence type="ECO:0000256" key="4">
    <source>
        <dbReference type="ARBA" id="ARBA00022692"/>
    </source>
</evidence>
<evidence type="ECO:0000256" key="5">
    <source>
        <dbReference type="ARBA" id="ARBA00022989"/>
    </source>
</evidence>
<feature type="transmembrane region" description="Helical" evidence="7">
    <location>
        <begin position="6"/>
        <end position="23"/>
    </location>
</feature>
<dbReference type="Pfam" id="PF04226">
    <property type="entry name" value="Transgly_assoc"/>
    <property type="match status" value="1"/>
</dbReference>
<dbReference type="AlphaFoldDB" id="A0A508TMC0"/>
<accession>A0A508TMC0</accession>
<dbReference type="PANTHER" id="PTHR33884:SF3">
    <property type="entry name" value="UPF0410 PROTEIN YMGE"/>
    <property type="match status" value="1"/>
</dbReference>
<sequence>MYISGESLVVILLAGLIAGWLAGKIVAGGGFGLIGDIAVGIVGAFIGSWLLLRLGIHIGSGFVNTIIVAMIGAVVLLLIIRLLSGAFPQRRWGLPWRRRWRL</sequence>
<dbReference type="RefSeq" id="WP_139862775.1">
    <property type="nucleotide sequence ID" value="NZ_CAADFC020000024.1"/>
</dbReference>
<keyword evidence="6 7" id="KW-0472">Membrane</keyword>
<dbReference type="GO" id="GO:0005886">
    <property type="term" value="C:plasma membrane"/>
    <property type="evidence" value="ECO:0007669"/>
    <property type="project" value="UniProtKB-SubCell"/>
</dbReference>
<evidence type="ECO:0000256" key="3">
    <source>
        <dbReference type="ARBA" id="ARBA00022475"/>
    </source>
</evidence>
<comment type="caution">
    <text evidence="8">The sequence shown here is derived from an EMBL/GenBank/DDBJ whole genome shotgun (WGS) entry which is preliminary data.</text>
</comment>
<evidence type="ECO:0000313" key="9">
    <source>
        <dbReference type="Proteomes" id="UP000328092"/>
    </source>
</evidence>
<proteinExistence type="inferred from homology"/>
<name>A0A508TMC0_9BRAD</name>
<reference evidence="8" key="1">
    <citation type="submission" date="2019-02" db="EMBL/GenBank/DDBJ databases">
        <authorList>
            <person name="Pothier F.J."/>
        </authorList>
    </citation>
    <scope>NUCLEOTIDE SEQUENCE</scope>
    <source>
        <strain evidence="8">CI-1B</strain>
    </source>
</reference>
<comment type="subcellular location">
    <subcellularLocation>
        <location evidence="1">Cell membrane</location>
        <topology evidence="1">Multi-pass membrane protein</topology>
    </subcellularLocation>
</comment>
<evidence type="ECO:0000256" key="1">
    <source>
        <dbReference type="ARBA" id="ARBA00004651"/>
    </source>
</evidence>
<protein>
    <recommendedName>
        <fullName evidence="10">GlsB/YeaQ/YmgE family stress response membrane protein</fullName>
    </recommendedName>
</protein>
<organism evidence="8 9">
    <name type="scientific">Bradyrhizobium ivorense</name>
    <dbReference type="NCBI Taxonomy" id="2511166"/>
    <lineage>
        <taxon>Bacteria</taxon>
        <taxon>Pseudomonadati</taxon>
        <taxon>Pseudomonadota</taxon>
        <taxon>Alphaproteobacteria</taxon>
        <taxon>Hyphomicrobiales</taxon>
        <taxon>Nitrobacteraceae</taxon>
        <taxon>Bradyrhizobium</taxon>
    </lineage>
</organism>
<feature type="transmembrane region" description="Helical" evidence="7">
    <location>
        <begin position="58"/>
        <end position="83"/>
    </location>
</feature>
<evidence type="ECO:0000256" key="7">
    <source>
        <dbReference type="SAM" id="Phobius"/>
    </source>
</evidence>
<evidence type="ECO:0000313" key="8">
    <source>
        <dbReference type="EMBL" id="VIO75564.1"/>
    </source>
</evidence>
<dbReference type="EMBL" id="CAADFC020000024">
    <property type="protein sequence ID" value="VIO75564.1"/>
    <property type="molecule type" value="Genomic_DNA"/>
</dbReference>
<feature type="transmembrane region" description="Helical" evidence="7">
    <location>
        <begin position="30"/>
        <end position="52"/>
    </location>
</feature>
<evidence type="ECO:0008006" key="10">
    <source>
        <dbReference type="Google" id="ProtNLM"/>
    </source>
</evidence>
<evidence type="ECO:0000256" key="2">
    <source>
        <dbReference type="ARBA" id="ARBA00011006"/>
    </source>
</evidence>
<gene>
    <name evidence="8" type="ORF">CI1B_59430</name>
</gene>
<evidence type="ECO:0000256" key="6">
    <source>
        <dbReference type="ARBA" id="ARBA00023136"/>
    </source>
</evidence>
<dbReference type="InterPro" id="IPR007341">
    <property type="entry name" value="Transgly_assoc"/>
</dbReference>
<keyword evidence="3" id="KW-1003">Cell membrane</keyword>
<keyword evidence="9" id="KW-1185">Reference proteome</keyword>
<dbReference type="Proteomes" id="UP000328092">
    <property type="component" value="Unassembled WGS sequence"/>
</dbReference>
<keyword evidence="5 7" id="KW-1133">Transmembrane helix</keyword>
<dbReference type="OrthoDB" id="5296069at2"/>
<keyword evidence="4 7" id="KW-0812">Transmembrane</keyword>
<comment type="similarity">
    <text evidence="2">Belongs to the UPF0410 family.</text>
</comment>
<dbReference type="PANTHER" id="PTHR33884">
    <property type="entry name" value="UPF0410 PROTEIN YMGE"/>
    <property type="match status" value="1"/>
</dbReference>